<dbReference type="Proteomes" id="UP001232148">
    <property type="component" value="Unassembled WGS sequence"/>
</dbReference>
<protein>
    <submittedName>
        <fullName evidence="1">Uncharacterized protein</fullName>
    </submittedName>
</protein>
<name>A0AAD9HV08_9PEZI</name>
<keyword evidence="2" id="KW-1185">Reference proteome</keyword>
<comment type="caution">
    <text evidence="1">The sequence shown here is derived from an EMBL/GenBank/DDBJ whole genome shotgun (WGS) entry which is preliminary data.</text>
</comment>
<evidence type="ECO:0000313" key="1">
    <source>
        <dbReference type="EMBL" id="KAK2034434.1"/>
    </source>
</evidence>
<organism evidence="1 2">
    <name type="scientific">Colletotrichum zoysiae</name>
    <dbReference type="NCBI Taxonomy" id="1216348"/>
    <lineage>
        <taxon>Eukaryota</taxon>
        <taxon>Fungi</taxon>
        <taxon>Dikarya</taxon>
        <taxon>Ascomycota</taxon>
        <taxon>Pezizomycotina</taxon>
        <taxon>Sordariomycetes</taxon>
        <taxon>Hypocreomycetidae</taxon>
        <taxon>Glomerellales</taxon>
        <taxon>Glomerellaceae</taxon>
        <taxon>Colletotrichum</taxon>
        <taxon>Colletotrichum graminicola species complex</taxon>
    </lineage>
</organism>
<accession>A0AAD9HV08</accession>
<gene>
    <name evidence="1" type="ORF">LX32DRAFT_648388</name>
</gene>
<proteinExistence type="predicted"/>
<reference evidence="1" key="1">
    <citation type="submission" date="2021-06" db="EMBL/GenBank/DDBJ databases">
        <title>Comparative genomics, transcriptomics and evolutionary studies reveal genomic signatures of adaptation to plant cell wall in hemibiotrophic fungi.</title>
        <authorList>
            <consortium name="DOE Joint Genome Institute"/>
            <person name="Baroncelli R."/>
            <person name="Diaz J.F."/>
            <person name="Benocci T."/>
            <person name="Peng M."/>
            <person name="Battaglia E."/>
            <person name="Haridas S."/>
            <person name="Andreopoulos W."/>
            <person name="Labutti K."/>
            <person name="Pangilinan J."/>
            <person name="Floch G.L."/>
            <person name="Makela M.R."/>
            <person name="Henrissat B."/>
            <person name="Grigoriev I.V."/>
            <person name="Crouch J.A."/>
            <person name="De Vries R.P."/>
            <person name="Sukno S.A."/>
            <person name="Thon M.R."/>
        </authorList>
    </citation>
    <scope>NUCLEOTIDE SEQUENCE</scope>
    <source>
        <strain evidence="1">MAFF235873</strain>
    </source>
</reference>
<evidence type="ECO:0000313" key="2">
    <source>
        <dbReference type="Proteomes" id="UP001232148"/>
    </source>
</evidence>
<dbReference type="AlphaFoldDB" id="A0AAD9HV08"/>
<sequence length="119" mass="13627">MPCSRFLPLVSCAAYTPRAFPCATETQEEKKCAGRNIETLVSLPSLVTSYNSFPCESQKFYFYYWNPTNRTHSRIPPKTTLGAKVEWNATGQADDEWSRRALYEKMTRNLYPASICVLI</sequence>
<dbReference type="EMBL" id="MU842814">
    <property type="protein sequence ID" value="KAK2034434.1"/>
    <property type="molecule type" value="Genomic_DNA"/>
</dbReference>